<dbReference type="GO" id="GO:0031419">
    <property type="term" value="F:cobalamin binding"/>
    <property type="evidence" value="ECO:0007669"/>
    <property type="project" value="UniProtKB-KW"/>
</dbReference>
<evidence type="ECO:0000256" key="2">
    <source>
        <dbReference type="ARBA" id="ARBA00022628"/>
    </source>
</evidence>
<dbReference type="Gene3D" id="3.20.70.20">
    <property type="match status" value="1"/>
</dbReference>
<evidence type="ECO:0000256" key="3">
    <source>
        <dbReference type="ARBA" id="ARBA00023002"/>
    </source>
</evidence>
<keyword evidence="2" id="KW-0846">Cobalamin</keyword>
<sequence length="257" mass="28563">AARFLDNVIDVNKFPLPQIEEMTKKSRKIGLGVMGFADMLIELGIPYDSEEALKVAEEVMADIQREAAEASMKLAQERGVFPAFEGSTYDRPDGIKVRNATRTTIAPTGTLSIIAGCSSGIEPLFALSYIRNILDGAQLVEVNPYFEEVAKSEGFYSDELMQQLAAGAHLRDIDGVPDKIKRLFVTAHEITPEWHVRMQAAFQKSTHNAVSKTVNFPQEATREDIAEVYMTAYEQGLKGITIYRDRSREAQVLTTGR</sequence>
<dbReference type="Pfam" id="PF02867">
    <property type="entry name" value="Ribonuc_red_lgC"/>
    <property type="match status" value="1"/>
</dbReference>
<comment type="caution">
    <text evidence="6">The sequence shown here is derived from an EMBL/GenBank/DDBJ whole genome shotgun (WGS) entry which is preliminary data.</text>
</comment>
<proteinExistence type="predicted"/>
<dbReference type="EMBL" id="BARV01029525">
    <property type="protein sequence ID" value="GAI45400.1"/>
    <property type="molecule type" value="Genomic_DNA"/>
</dbReference>
<protein>
    <recommendedName>
        <fullName evidence="5">Ribonucleotide reductase large subunit C-terminal domain-containing protein</fullName>
    </recommendedName>
</protein>
<gene>
    <name evidence="6" type="ORF">S06H3_47063</name>
</gene>
<dbReference type="InterPro" id="IPR000788">
    <property type="entry name" value="RNR_lg_C"/>
</dbReference>
<evidence type="ECO:0000256" key="1">
    <source>
        <dbReference type="ARBA" id="ARBA00001922"/>
    </source>
</evidence>
<comment type="cofactor">
    <cofactor evidence="1">
        <name>adenosylcob(III)alamin</name>
        <dbReference type="ChEBI" id="CHEBI:18408"/>
    </cofactor>
</comment>
<dbReference type="SUPFAM" id="SSF51998">
    <property type="entry name" value="PFL-like glycyl radical enzymes"/>
    <property type="match status" value="1"/>
</dbReference>
<feature type="non-terminal residue" evidence="6">
    <location>
        <position position="257"/>
    </location>
</feature>
<dbReference type="PANTHER" id="PTHR43371">
    <property type="entry name" value="VITAMIN B12-DEPENDENT RIBONUCLEOTIDE REDUCTASE"/>
    <property type="match status" value="1"/>
</dbReference>
<organism evidence="6">
    <name type="scientific">marine sediment metagenome</name>
    <dbReference type="NCBI Taxonomy" id="412755"/>
    <lineage>
        <taxon>unclassified sequences</taxon>
        <taxon>metagenomes</taxon>
        <taxon>ecological metagenomes</taxon>
    </lineage>
</organism>
<keyword evidence="3" id="KW-0560">Oxidoreductase</keyword>
<feature type="domain" description="Ribonucleotide reductase large subunit C-terminal" evidence="5">
    <location>
        <begin position="2"/>
        <end position="243"/>
    </location>
</feature>
<dbReference type="InterPro" id="IPR050862">
    <property type="entry name" value="RdRp_reductase_class-2"/>
</dbReference>
<dbReference type="AlphaFoldDB" id="X1Q2T2"/>
<name>X1Q2T2_9ZZZZ</name>
<feature type="non-terminal residue" evidence="6">
    <location>
        <position position="1"/>
    </location>
</feature>
<dbReference type="PRINTS" id="PR01183">
    <property type="entry name" value="RIBORDTASEM1"/>
</dbReference>
<evidence type="ECO:0000313" key="6">
    <source>
        <dbReference type="EMBL" id="GAI45400.1"/>
    </source>
</evidence>
<dbReference type="GO" id="GO:0004748">
    <property type="term" value="F:ribonucleoside-diphosphate reductase activity, thioredoxin disulfide as acceptor"/>
    <property type="evidence" value="ECO:0007669"/>
    <property type="project" value="TreeGrafter"/>
</dbReference>
<evidence type="ECO:0000259" key="5">
    <source>
        <dbReference type="Pfam" id="PF02867"/>
    </source>
</evidence>
<accession>X1Q2T2</accession>
<dbReference type="PANTHER" id="PTHR43371:SF1">
    <property type="entry name" value="RIBONUCLEOSIDE-DIPHOSPHATE REDUCTASE"/>
    <property type="match status" value="1"/>
</dbReference>
<evidence type="ECO:0000256" key="4">
    <source>
        <dbReference type="ARBA" id="ARBA00023285"/>
    </source>
</evidence>
<reference evidence="6" key="1">
    <citation type="journal article" date="2014" name="Front. Microbiol.">
        <title>High frequency of phylogenetically diverse reductive dehalogenase-homologous genes in deep subseafloor sedimentary metagenomes.</title>
        <authorList>
            <person name="Kawai M."/>
            <person name="Futagami T."/>
            <person name="Toyoda A."/>
            <person name="Takaki Y."/>
            <person name="Nishi S."/>
            <person name="Hori S."/>
            <person name="Arai W."/>
            <person name="Tsubouchi T."/>
            <person name="Morono Y."/>
            <person name="Uchiyama I."/>
            <person name="Ito T."/>
            <person name="Fujiyama A."/>
            <person name="Inagaki F."/>
            <person name="Takami H."/>
        </authorList>
    </citation>
    <scope>NUCLEOTIDE SEQUENCE</scope>
    <source>
        <strain evidence="6">Expedition CK06-06</strain>
    </source>
</reference>
<keyword evidence="4" id="KW-0170">Cobalt</keyword>